<dbReference type="OrthoDB" id="9813435at2"/>
<feature type="region of interest" description="Disordered" evidence="1">
    <location>
        <begin position="1299"/>
        <end position="1321"/>
    </location>
</feature>
<protein>
    <submittedName>
        <fullName evidence="3">DUF11 domain-containing protein</fullName>
    </submittedName>
</protein>
<dbReference type="NCBIfam" id="TIGR01451">
    <property type="entry name" value="B_ant_repeat"/>
    <property type="match status" value="4"/>
</dbReference>
<name>A0A411HG56_9GAMM</name>
<dbReference type="GO" id="GO:0030246">
    <property type="term" value="F:carbohydrate binding"/>
    <property type="evidence" value="ECO:0007669"/>
    <property type="project" value="InterPro"/>
</dbReference>
<evidence type="ECO:0000256" key="1">
    <source>
        <dbReference type="SAM" id="MobiDB-lite"/>
    </source>
</evidence>
<feature type="region of interest" description="Disordered" evidence="1">
    <location>
        <begin position="1164"/>
        <end position="1189"/>
    </location>
</feature>
<gene>
    <name evidence="3" type="ORF">ELE36_03005</name>
</gene>
<feature type="domain" description="DUF11" evidence="2">
    <location>
        <begin position="1056"/>
        <end position="1183"/>
    </location>
</feature>
<feature type="domain" description="DUF11" evidence="2">
    <location>
        <begin position="1455"/>
        <end position="1574"/>
    </location>
</feature>
<dbReference type="Gene3D" id="2.60.40.1120">
    <property type="entry name" value="Carboxypeptidase-like, regulatory domain"/>
    <property type="match status" value="1"/>
</dbReference>
<sequence>MRKKRSFSGVKIRSARISNRRYAAAISSRASQRHARSERSSGCIGRSAKIIGRVIRRKCLSSCRLILSASKLGASAYCWRRLSGESSMHLFCRSCRLWPRRRDDFQGESMKHILFSLLLVSGAIAMGSAAAEDSISTTDVAQSSPVSSGKPVEIAMKRAGSPIIDLRQLPATPPRQRERPEREEPDVIPVALPGGEPGVSVPTRPGPTAPMPATASNFLGLDFANWGAGRPPDTVGDVGPTYFIQAVNTSIGIFRKSDSVRVAAFTFDTFMSQGSFGNLCDTDNFGDPVILYDSFEDRWVITDFAFQLDGSNNVINPPGVFQCIAVSKTGDPVTGGWNFYSLHLTDALNDYPKFGIWPDGIYMSANMYAFPSGGGFQGTRVWAFNKAQMYAGTASIQIVQFSPPSSEFTLLPANARLQTGTPPPGAPNYYSTIFNFPNAVSIYKFHVDWNSISLSTFTGPFTTIAPASWAPAPATVPAQGGNANDTLATRLMMQNQYTNIGGIESIWNTHTVLGGAAATSAPRYYQINVTGGTVAATTTQAATHTPDTTVNRYMPSLALDRAGDMALGYSASSAALIPAIRYAGRLAGDPVNTLPQTETSLVEGTGAQNSSTRWGDYSAMSLDPNGCTFWYTNEYYITTGNNWQTRVGSFQFPSCTQVSNGTLQGTVTASVGGAPISGATITFGSRIATTNGSGFYQFSSIPSGTYPGISASYPGRVSSSANSIVLSDATTTTQDFSLALAPTNACLIDTTQADLQTGVPSNVDLTSNPGDVILLKPANVDQQNTSVTNNGFGFTSTSWVAQTFTAGVAGQLTQVDLDLFCSICTGTTPNITISIRATSGATPVPTGADLAATTIPGSSAGGYFSATFSSPLTLVAGTRYAIVARAVSNPSAGTYAYFCSCTANTNPYVNGQRVTSTNSGSTWTADATAGGRDLGFRVYMKTSFLPSGNLISSNKDSNLATGLQPIWSTLSWNASTPANTALAFQIAASNSASGPFNFVGPDGTAGTFFSSSGASLNQFNGNRYLKYQADLSTTNNAATPVVNDVTVCYTAPPPPDLSLTKSDGGASVAPGGTVAYTLTYANGGGQNATGVVLSETVPANSTFNAGASTAGWVCTPNNTAGSACTLAIGTVNAGVSNQTATFAVTAITPIAAGVSQLSNTASIADDTTHGADPTPGNNSASDTTPFTGAPDLTISNSDGGASVAPGGTVVYTLTYANVGNRGAAAVVLSETVSANTTFNAGASSVGWVCTPNNNAGSTCTLAVGTIAAGSGNQTATFAETVDSTPSIAVAQISNTANIADNGANGTDPTPANNSSTDTTPISAADLSISNTDGVTSATPGGTVTYTITATNFGPSIATGATITDAFPAALTCNWTCAAGTGGGTCTTPSGTGNVNAAVNLPVNGSAVVTAVCSISAAATGSLMNTAAVAPPVGIIDPIPGSNSASDTDTLVPTADVALTITDNRAFVQVGDSLNYLINVSNTSGPSNVSATVTDVLPTELSSGSWVCTPSGGAACANGSGNTLSDTATLPVGSQASYLYSATVQPGSPDDVISNLASAVLVAGTDPNPANNSASDIPQDIIVIFKDGFEGTPLTLLPVAGNSSAIGFTSVHLKLNATLLQRLGIVPVAVVSGVSTSGKTLFTIELARFGKEIAARSLMTDAHGLSERSVWQILATNQQQLALDWQSASDHVADGYLSVDSGGTAVLASGHDQQDRLIHLLVTVDGTLPWMNLIAH</sequence>
<reference evidence="3 4" key="1">
    <citation type="submission" date="2019-01" db="EMBL/GenBank/DDBJ databases">
        <title>Pseudolysobacter antarctica gen. nov., sp. nov., isolated from Fildes Peninsula, Antarctica.</title>
        <authorList>
            <person name="Wei Z."/>
            <person name="Peng F."/>
        </authorList>
    </citation>
    <scope>NUCLEOTIDE SEQUENCE [LARGE SCALE GENOMIC DNA]</scope>
    <source>
        <strain evidence="3 4">AQ6-296</strain>
    </source>
</reference>
<feature type="domain" description="DUF11" evidence="2">
    <location>
        <begin position="1191"/>
        <end position="1318"/>
    </location>
</feature>
<dbReference type="EMBL" id="CP035704">
    <property type="protein sequence ID" value="QBB69427.1"/>
    <property type="molecule type" value="Genomic_DNA"/>
</dbReference>
<dbReference type="InterPro" id="IPR051172">
    <property type="entry name" value="Chlamydia_OmcB"/>
</dbReference>
<accession>A0A411HG56</accession>
<dbReference type="Proteomes" id="UP000291562">
    <property type="component" value="Chromosome"/>
</dbReference>
<organism evidence="3 4">
    <name type="scientific">Pseudolysobacter antarcticus</name>
    <dbReference type="NCBI Taxonomy" id="2511995"/>
    <lineage>
        <taxon>Bacteria</taxon>
        <taxon>Pseudomonadati</taxon>
        <taxon>Pseudomonadota</taxon>
        <taxon>Gammaproteobacteria</taxon>
        <taxon>Lysobacterales</taxon>
        <taxon>Rhodanobacteraceae</taxon>
        <taxon>Pseudolysobacter</taxon>
    </lineage>
</organism>
<evidence type="ECO:0000259" key="2">
    <source>
        <dbReference type="Pfam" id="PF01345"/>
    </source>
</evidence>
<feature type="domain" description="DUF11" evidence="2">
    <location>
        <begin position="1325"/>
        <end position="1446"/>
    </location>
</feature>
<evidence type="ECO:0000313" key="4">
    <source>
        <dbReference type="Proteomes" id="UP000291562"/>
    </source>
</evidence>
<keyword evidence="4" id="KW-1185">Reference proteome</keyword>
<dbReference type="InterPro" id="IPR047589">
    <property type="entry name" value="DUF11_rpt"/>
</dbReference>
<dbReference type="SUPFAM" id="SSF49452">
    <property type="entry name" value="Starch-binding domain-like"/>
    <property type="match status" value="1"/>
</dbReference>
<dbReference type="PANTHER" id="PTHR34819">
    <property type="entry name" value="LARGE CYSTEINE-RICH PERIPLASMIC PROTEIN OMCB"/>
    <property type="match status" value="1"/>
</dbReference>
<proteinExistence type="predicted"/>
<feature type="compositionally biased region" description="Polar residues" evidence="1">
    <location>
        <begin position="1175"/>
        <end position="1186"/>
    </location>
</feature>
<dbReference type="InterPro" id="IPR001434">
    <property type="entry name" value="OmcB-like_DUF11"/>
</dbReference>
<dbReference type="KEGG" id="xbc:ELE36_03005"/>
<dbReference type="InterPro" id="IPR013784">
    <property type="entry name" value="Carb-bd-like_fold"/>
</dbReference>
<dbReference type="PANTHER" id="PTHR34819:SF3">
    <property type="entry name" value="CELL SURFACE PROTEIN"/>
    <property type="match status" value="1"/>
</dbReference>
<dbReference type="Pfam" id="PF01345">
    <property type="entry name" value="DUF11"/>
    <property type="match status" value="4"/>
</dbReference>
<dbReference type="Pfam" id="PF13620">
    <property type="entry name" value="CarboxypepD_reg"/>
    <property type="match status" value="1"/>
</dbReference>
<feature type="region of interest" description="Disordered" evidence="1">
    <location>
        <begin position="165"/>
        <end position="198"/>
    </location>
</feature>
<evidence type="ECO:0000313" key="3">
    <source>
        <dbReference type="EMBL" id="QBB69427.1"/>
    </source>
</evidence>